<keyword evidence="1" id="KW-0472">Membrane</keyword>
<keyword evidence="2" id="KW-0732">Signal</keyword>
<evidence type="ECO:0000313" key="4">
    <source>
        <dbReference type="Proteomes" id="UP001597508"/>
    </source>
</evidence>
<reference evidence="4" key="1">
    <citation type="journal article" date="2019" name="Int. J. Syst. Evol. Microbiol.">
        <title>The Global Catalogue of Microorganisms (GCM) 10K type strain sequencing project: providing services to taxonomists for standard genome sequencing and annotation.</title>
        <authorList>
            <consortium name="The Broad Institute Genomics Platform"/>
            <consortium name="The Broad Institute Genome Sequencing Center for Infectious Disease"/>
            <person name="Wu L."/>
            <person name="Ma J."/>
        </authorList>
    </citation>
    <scope>NUCLEOTIDE SEQUENCE [LARGE SCALE GENOMIC DNA]</scope>
    <source>
        <strain evidence="4">KCTC 52127</strain>
    </source>
</reference>
<dbReference type="EMBL" id="JBHULH010000012">
    <property type="protein sequence ID" value="MFD2568969.1"/>
    <property type="molecule type" value="Genomic_DNA"/>
</dbReference>
<comment type="caution">
    <text evidence="3">The sequence shown here is derived from an EMBL/GenBank/DDBJ whole genome shotgun (WGS) entry which is preliminary data.</text>
</comment>
<name>A0ABW5LXK0_9FLAO</name>
<dbReference type="RefSeq" id="WP_379667673.1">
    <property type="nucleotide sequence ID" value="NZ_JBHULH010000012.1"/>
</dbReference>
<feature type="signal peptide" evidence="2">
    <location>
        <begin position="1"/>
        <end position="21"/>
    </location>
</feature>
<keyword evidence="4" id="KW-1185">Reference proteome</keyword>
<keyword evidence="1" id="KW-0812">Transmembrane</keyword>
<dbReference type="Proteomes" id="UP001597508">
    <property type="component" value="Unassembled WGS sequence"/>
</dbReference>
<feature type="chain" id="PRO_5045143991" evidence="2">
    <location>
        <begin position="22"/>
        <end position="60"/>
    </location>
</feature>
<protein>
    <submittedName>
        <fullName evidence="3">Uncharacterized protein</fullName>
    </submittedName>
</protein>
<evidence type="ECO:0000256" key="1">
    <source>
        <dbReference type="SAM" id="Phobius"/>
    </source>
</evidence>
<gene>
    <name evidence="3" type="ORF">ACFSRZ_16455</name>
</gene>
<organism evidence="3 4">
    <name type="scientific">Pseudotenacibaculum haliotis</name>
    <dbReference type="NCBI Taxonomy" id="1862138"/>
    <lineage>
        <taxon>Bacteria</taxon>
        <taxon>Pseudomonadati</taxon>
        <taxon>Bacteroidota</taxon>
        <taxon>Flavobacteriia</taxon>
        <taxon>Flavobacteriales</taxon>
        <taxon>Flavobacteriaceae</taxon>
        <taxon>Pseudotenacibaculum</taxon>
    </lineage>
</organism>
<accession>A0ABW5LXK0</accession>
<sequence>MGNKKVFVLMMAILVSTQVVGQAVPPPIPPPPPPGLSLGIGEYFFLMAGLVFGVLEIKKG</sequence>
<keyword evidence="1" id="KW-1133">Transmembrane helix</keyword>
<evidence type="ECO:0000313" key="3">
    <source>
        <dbReference type="EMBL" id="MFD2568969.1"/>
    </source>
</evidence>
<evidence type="ECO:0000256" key="2">
    <source>
        <dbReference type="SAM" id="SignalP"/>
    </source>
</evidence>
<proteinExistence type="predicted"/>
<feature type="transmembrane region" description="Helical" evidence="1">
    <location>
        <begin position="37"/>
        <end position="55"/>
    </location>
</feature>